<dbReference type="EMBL" id="JAAXYH010000005">
    <property type="protein sequence ID" value="NMH65303.1"/>
    <property type="molecule type" value="Genomic_DNA"/>
</dbReference>
<sequence length="110" mass="12334">MDSILGFLSRMGAMLHPWLNEIATAMVACLIVVFGADINRLLRRNLAGRSFTLRTLIFVLVNAFGYGMLIVTLSPWLARKLAHMPSSWMLLLVVAAFLFVGAWAQRNRQV</sequence>
<keyword evidence="1" id="KW-0472">Membrane</keyword>
<feature type="transmembrane region" description="Helical" evidence="1">
    <location>
        <begin position="18"/>
        <end position="39"/>
    </location>
</feature>
<keyword evidence="1" id="KW-0812">Transmembrane</keyword>
<keyword evidence="1" id="KW-1133">Transmembrane helix</keyword>
<feature type="transmembrane region" description="Helical" evidence="1">
    <location>
        <begin position="86"/>
        <end position="104"/>
    </location>
</feature>
<comment type="caution">
    <text evidence="2">The sequence shown here is derived from an EMBL/GenBank/DDBJ whole genome shotgun (WGS) entry which is preliminary data.</text>
</comment>
<name>A0A972JIQ2_9GAMM</name>
<evidence type="ECO:0000313" key="3">
    <source>
        <dbReference type="Proteomes" id="UP000737113"/>
    </source>
</evidence>
<accession>A0A972JIQ2</accession>
<dbReference type="Proteomes" id="UP000737113">
    <property type="component" value="Unassembled WGS sequence"/>
</dbReference>
<dbReference type="RefSeq" id="WP_169564011.1">
    <property type="nucleotide sequence ID" value="NZ_JAAXYH010000005.1"/>
</dbReference>
<gene>
    <name evidence="2" type="ORF">HC757_08975</name>
</gene>
<dbReference type="InterPro" id="IPR021813">
    <property type="entry name" value="DUF3392"/>
</dbReference>
<reference evidence="2" key="1">
    <citation type="submission" date="2020-04" db="EMBL/GenBank/DDBJ databases">
        <title>Description of Shewanella salipaludis sp. nov., isolated from a salt marsh.</title>
        <authorList>
            <person name="Park S."/>
            <person name="Yoon J.-H."/>
        </authorList>
    </citation>
    <scope>NUCLEOTIDE SEQUENCE</scope>
    <source>
        <strain evidence="2">SHSM-M6</strain>
    </source>
</reference>
<evidence type="ECO:0000313" key="2">
    <source>
        <dbReference type="EMBL" id="NMH65303.1"/>
    </source>
</evidence>
<dbReference type="AlphaFoldDB" id="A0A972JIQ2"/>
<protein>
    <submittedName>
        <fullName evidence="2">DUF3392 domain-containing protein</fullName>
    </submittedName>
</protein>
<keyword evidence="3" id="KW-1185">Reference proteome</keyword>
<proteinExistence type="predicted"/>
<feature type="transmembrane region" description="Helical" evidence="1">
    <location>
        <begin position="51"/>
        <end position="74"/>
    </location>
</feature>
<evidence type="ECO:0000256" key="1">
    <source>
        <dbReference type="SAM" id="Phobius"/>
    </source>
</evidence>
<organism evidence="2 3">
    <name type="scientific">Shewanella salipaludis</name>
    <dbReference type="NCBI Taxonomy" id="2723052"/>
    <lineage>
        <taxon>Bacteria</taxon>
        <taxon>Pseudomonadati</taxon>
        <taxon>Pseudomonadota</taxon>
        <taxon>Gammaproteobacteria</taxon>
        <taxon>Alteromonadales</taxon>
        <taxon>Shewanellaceae</taxon>
        <taxon>Shewanella</taxon>
    </lineage>
</organism>
<dbReference type="Pfam" id="PF11872">
    <property type="entry name" value="DUF3392"/>
    <property type="match status" value="1"/>
</dbReference>